<dbReference type="OrthoDB" id="1090083at2"/>
<protein>
    <submittedName>
        <fullName evidence="1">Uncharacterized protein</fullName>
    </submittedName>
</protein>
<proteinExistence type="predicted"/>
<dbReference type="Proteomes" id="UP000240572">
    <property type="component" value="Unassembled WGS sequence"/>
</dbReference>
<dbReference type="Pfam" id="PF05947">
    <property type="entry name" value="T6SS_TssF"/>
    <property type="match status" value="1"/>
</dbReference>
<name>A0A2P8D818_9BACT</name>
<organism evidence="1 2">
    <name type="scientific">Taibaiella chishuiensis</name>
    <dbReference type="NCBI Taxonomy" id="1434707"/>
    <lineage>
        <taxon>Bacteria</taxon>
        <taxon>Pseudomonadati</taxon>
        <taxon>Bacteroidota</taxon>
        <taxon>Chitinophagia</taxon>
        <taxon>Chitinophagales</taxon>
        <taxon>Chitinophagaceae</taxon>
        <taxon>Taibaiella</taxon>
    </lineage>
</organism>
<comment type="caution">
    <text evidence="1">The sequence shown here is derived from an EMBL/GenBank/DDBJ whole genome shotgun (WGS) entry which is preliminary data.</text>
</comment>
<dbReference type="RefSeq" id="WP_106522358.1">
    <property type="nucleotide sequence ID" value="NZ_PYGD01000002.1"/>
</dbReference>
<keyword evidence="2" id="KW-1185">Reference proteome</keyword>
<accession>A0A2P8D818</accession>
<sequence>MNTAITNQFTKEAIKARMMQHAANLWGVKSPVSLDPFVRLLIEAFSTEIYRAANETQNIEGRMLDKLSRMLTPNLLTMPRAAHAIMQAQPVEANLNMHPHTHFSVQKRLNALSGGTLRNEEVQINFTPVDHIPLTRGKVACIVNSYQLFEFDAFGFKQPLFRTVNPMPWATCMIGLQLDPAVDNLKDVSLYFDFPAFETSPWVYQLLPLCEVSYNGQPVSITAGRNYAEEQRAPEQEIFQDYDLMHKATTEVKGLYQHKFITLGDCPLQPRPKGILSYPGLVLQSFPEQQLAGKVPGNLVWLEIRFPPNYTYDILGNGYIAINAFPVVNRYLINNTYSYKGLNNILPLRTELHERFMTVQKVSDGHGRQFSEIPFSRSSGHQKGYYSIRHGGAERFDQRAAQDMVGYLLELTRDEVAAFSSLDQTFIRTSLEGLSKQLKQIQNKSEQIDKFIKQAPSYLIVEPYDAEDNIQVEYWVTHGEEANNIRTGTEFRCQNSPDIAAQGIILLSETRGGREQLQAGERLDACRFALGSRDRLITQEDIRNFCRAELGKKLRDVRFRKGLSPSPHPSQGYIRTLDIILVPYNYTEFNEAEWNHIAQSLFIKIKNNSADNNNYRMVVETPVIQGS</sequence>
<gene>
    <name evidence="1" type="ORF">B0I18_102318</name>
</gene>
<evidence type="ECO:0000313" key="2">
    <source>
        <dbReference type="Proteomes" id="UP000240572"/>
    </source>
</evidence>
<dbReference type="InterPro" id="IPR010272">
    <property type="entry name" value="T6SS_TssF"/>
</dbReference>
<dbReference type="EMBL" id="PYGD01000002">
    <property type="protein sequence ID" value="PSK93348.1"/>
    <property type="molecule type" value="Genomic_DNA"/>
</dbReference>
<dbReference type="AlphaFoldDB" id="A0A2P8D818"/>
<reference evidence="1 2" key="1">
    <citation type="submission" date="2018-03" db="EMBL/GenBank/DDBJ databases">
        <title>Genomic Encyclopedia of Type Strains, Phase III (KMG-III): the genomes of soil and plant-associated and newly described type strains.</title>
        <authorList>
            <person name="Whitman W."/>
        </authorList>
    </citation>
    <scope>NUCLEOTIDE SEQUENCE [LARGE SCALE GENOMIC DNA]</scope>
    <source>
        <strain evidence="1 2">CGMCC 1.12700</strain>
    </source>
</reference>
<evidence type="ECO:0000313" key="1">
    <source>
        <dbReference type="EMBL" id="PSK93348.1"/>
    </source>
</evidence>